<reference evidence="8" key="1">
    <citation type="journal article" date="2014" name="PLoS ONE">
        <title>Transcriptome-Based Identification of ABC Transporters in the Western Tarnished Plant Bug Lygus hesperus.</title>
        <authorList>
            <person name="Hull J.J."/>
            <person name="Chaney K."/>
            <person name="Geib S.M."/>
            <person name="Fabrick J.A."/>
            <person name="Brent C.S."/>
            <person name="Walsh D."/>
            <person name="Lavine L.C."/>
        </authorList>
    </citation>
    <scope>NUCLEOTIDE SEQUENCE</scope>
</reference>
<reference evidence="8" key="2">
    <citation type="submission" date="2014-07" db="EMBL/GenBank/DDBJ databases">
        <authorList>
            <person name="Hull J."/>
        </authorList>
    </citation>
    <scope>NUCLEOTIDE SEQUENCE</scope>
</reference>
<dbReference type="FunFam" id="3.40.50.1820:FF:000096">
    <property type="entry name" value="Carboxypeptidase vitellogenic-like"/>
    <property type="match status" value="1"/>
</dbReference>
<name>A0A0A9X8H2_LYGHE</name>
<dbReference type="GO" id="GO:0006508">
    <property type="term" value="P:proteolysis"/>
    <property type="evidence" value="ECO:0007669"/>
    <property type="project" value="UniProtKB-KW"/>
</dbReference>
<evidence type="ECO:0000256" key="5">
    <source>
        <dbReference type="ARBA" id="ARBA00022801"/>
    </source>
</evidence>
<sequence length="458" mass="51983">MWRGFGLFCFEAILIASVVNCSPRPNSEEDVGNPLYLTPYVEEGRITEAREASRVPSLIEDEDVESYAGYLTVNSEYHSNMFFWFFPAENNRHKAPVILWLQGGPGGSSLYGTFYENGPFTITDDLKLERREHYWSQELNVIYIDNPVGTGFSFTAYDRGYATDETDVGRDLHEALSQFFQLFPELRSNGFFISGESYAGKYIPALAHTIHEKNPETEEKINLQGIAIGDGWIDPRNMMVYSEYLYQHGLIDDNLRATVKEIEQNTVKLIDDGNYYNATVETNRILALMSNISGPIDVYDYLLAGFSLDNEVTTAFLNQSEVRRSLHVGSLVYNNGEYVASKLYEDNTKSVAPWLEELMDEYRVLLYNGQLDIICAYPLTINFVKQLKWSGAADYLKAPRKQWHVGTELAGFAKTVGNFTEVLVRNAGHMVPADQPAWALDLITRFTQNIPFDRPLGV</sequence>
<organism evidence="8">
    <name type="scientific">Lygus hesperus</name>
    <name type="common">Western plant bug</name>
    <dbReference type="NCBI Taxonomy" id="30085"/>
    <lineage>
        <taxon>Eukaryota</taxon>
        <taxon>Metazoa</taxon>
        <taxon>Ecdysozoa</taxon>
        <taxon>Arthropoda</taxon>
        <taxon>Hexapoda</taxon>
        <taxon>Insecta</taxon>
        <taxon>Pterygota</taxon>
        <taxon>Neoptera</taxon>
        <taxon>Paraneoptera</taxon>
        <taxon>Hemiptera</taxon>
        <taxon>Heteroptera</taxon>
        <taxon>Panheteroptera</taxon>
        <taxon>Cimicomorpha</taxon>
        <taxon>Miridae</taxon>
        <taxon>Mirini</taxon>
        <taxon>Lygus</taxon>
    </lineage>
</organism>
<evidence type="ECO:0000313" key="8">
    <source>
        <dbReference type="EMBL" id="JAG15088.1"/>
    </source>
</evidence>
<protein>
    <recommendedName>
        <fullName evidence="7">Carboxypeptidase</fullName>
        <ecNumber evidence="7">3.4.16.-</ecNumber>
    </recommendedName>
</protein>
<dbReference type="PROSITE" id="PS00560">
    <property type="entry name" value="CARBOXYPEPT_SER_HIS"/>
    <property type="match status" value="1"/>
</dbReference>
<evidence type="ECO:0000313" key="10">
    <source>
        <dbReference type="EMBL" id="JAG52776.1"/>
    </source>
</evidence>
<dbReference type="InterPro" id="IPR033124">
    <property type="entry name" value="Ser_caboxypep_his_AS"/>
</dbReference>
<reference evidence="10" key="3">
    <citation type="submission" date="2014-09" db="EMBL/GenBank/DDBJ databases">
        <authorList>
            <person name="Magalhaes I.L.F."/>
            <person name="Oliveira U."/>
            <person name="Santos F.R."/>
            <person name="Vidigal T.H.D.A."/>
            <person name="Brescovit A.D."/>
            <person name="Santos A.J."/>
        </authorList>
    </citation>
    <scope>NUCLEOTIDE SEQUENCE</scope>
</reference>
<dbReference type="Pfam" id="PF00450">
    <property type="entry name" value="Peptidase_S10"/>
    <property type="match status" value="1"/>
</dbReference>
<dbReference type="AlphaFoldDB" id="A0A0A9X8H2"/>
<keyword evidence="3 7" id="KW-0645">Protease</keyword>
<evidence type="ECO:0000256" key="1">
    <source>
        <dbReference type="ARBA" id="ARBA00009431"/>
    </source>
</evidence>
<dbReference type="Gene3D" id="3.40.50.1820">
    <property type="entry name" value="alpha/beta hydrolase"/>
    <property type="match status" value="1"/>
</dbReference>
<evidence type="ECO:0000256" key="6">
    <source>
        <dbReference type="ARBA" id="ARBA00023180"/>
    </source>
</evidence>
<gene>
    <name evidence="8" type="primary">VCP_23</name>
    <name evidence="9" type="synonym">VCP_21</name>
    <name evidence="9" type="ORF">CM83_85617</name>
    <name evidence="8" type="ORF">CM83_85622</name>
</gene>
<evidence type="ECO:0000256" key="4">
    <source>
        <dbReference type="ARBA" id="ARBA00022729"/>
    </source>
</evidence>
<dbReference type="PANTHER" id="PTHR11802:SF472">
    <property type="entry name" value="SERINE CARBOXYPEPTIDASE CPVL-RELATED"/>
    <property type="match status" value="1"/>
</dbReference>
<dbReference type="EMBL" id="GBHO01028516">
    <property type="protein sequence ID" value="JAG15088.1"/>
    <property type="molecule type" value="Transcribed_RNA"/>
</dbReference>
<keyword evidence="2 7" id="KW-0121">Carboxypeptidase</keyword>
<keyword evidence="4 7" id="KW-0732">Signal</keyword>
<dbReference type="PROSITE" id="PS00131">
    <property type="entry name" value="CARBOXYPEPT_SER_SER"/>
    <property type="match status" value="1"/>
</dbReference>
<keyword evidence="5 7" id="KW-0378">Hydrolase</keyword>
<dbReference type="InterPro" id="IPR029058">
    <property type="entry name" value="AB_hydrolase_fold"/>
</dbReference>
<feature type="signal peptide" evidence="7">
    <location>
        <begin position="1"/>
        <end position="21"/>
    </location>
</feature>
<evidence type="ECO:0000256" key="7">
    <source>
        <dbReference type="RuleBase" id="RU361156"/>
    </source>
</evidence>
<accession>A0A0A9X8H2</accession>
<feature type="chain" id="PRO_5015017818" description="Carboxypeptidase" evidence="7">
    <location>
        <begin position="22"/>
        <end position="458"/>
    </location>
</feature>
<dbReference type="PANTHER" id="PTHR11802">
    <property type="entry name" value="SERINE PROTEASE FAMILY S10 SERINE CARBOXYPEPTIDASE"/>
    <property type="match status" value="1"/>
</dbReference>
<dbReference type="EMBL" id="GBRD01013050">
    <property type="protein sequence ID" value="JAG52776.1"/>
    <property type="molecule type" value="Transcribed_RNA"/>
</dbReference>
<dbReference type="PRINTS" id="PR00724">
    <property type="entry name" value="CRBOXYPTASEC"/>
</dbReference>
<keyword evidence="6" id="KW-0325">Glycoprotein</keyword>
<dbReference type="SUPFAM" id="SSF53474">
    <property type="entry name" value="alpha/beta-Hydrolases"/>
    <property type="match status" value="1"/>
</dbReference>
<dbReference type="GO" id="GO:0004185">
    <property type="term" value="F:serine-type carboxypeptidase activity"/>
    <property type="evidence" value="ECO:0007669"/>
    <property type="project" value="UniProtKB-UniRule"/>
</dbReference>
<evidence type="ECO:0000256" key="3">
    <source>
        <dbReference type="ARBA" id="ARBA00022670"/>
    </source>
</evidence>
<proteinExistence type="inferred from homology"/>
<dbReference type="InterPro" id="IPR001563">
    <property type="entry name" value="Peptidase_S10"/>
</dbReference>
<evidence type="ECO:0000256" key="2">
    <source>
        <dbReference type="ARBA" id="ARBA00022645"/>
    </source>
</evidence>
<dbReference type="EC" id="3.4.16.-" evidence="7"/>
<dbReference type="InterPro" id="IPR018202">
    <property type="entry name" value="Ser_caboxypep_ser_AS"/>
</dbReference>
<dbReference type="EMBL" id="GBHO01028513">
    <property type="protein sequence ID" value="JAG15091.1"/>
    <property type="molecule type" value="Transcribed_RNA"/>
</dbReference>
<evidence type="ECO:0000313" key="9">
    <source>
        <dbReference type="EMBL" id="JAG15091.1"/>
    </source>
</evidence>
<comment type="similarity">
    <text evidence="1 7">Belongs to the peptidase S10 family.</text>
</comment>